<feature type="compositionally biased region" description="Basic and acidic residues" evidence="1">
    <location>
        <begin position="427"/>
        <end position="445"/>
    </location>
</feature>
<gene>
    <name evidence="2" type="ORF">HPB51_007209</name>
</gene>
<dbReference type="EMBL" id="JABSTU010000006">
    <property type="protein sequence ID" value="KAH8027659.1"/>
    <property type="molecule type" value="Genomic_DNA"/>
</dbReference>
<dbReference type="Proteomes" id="UP000821866">
    <property type="component" value="Chromosome 4"/>
</dbReference>
<comment type="caution">
    <text evidence="2">The sequence shown here is derived from an EMBL/GenBank/DDBJ whole genome shotgun (WGS) entry which is preliminary data.</text>
</comment>
<sequence>MPQQKPMQDAEQQHGYKPKNWGMKMTYGAGSMPMQDFGMQHDISVAMSPPPAAANSLYEMVDMAVGDSKPRDFADRRFPWRPMSRIQSGPSLSSCTSSVFMFGNSEVPHVVSAGTQVGEISRHRASPTFAFSAPRLETALHPCVAVCSRNTVSHPCTLNISSYPGRLSQAARTRDAIFQTEEPVAVRAPHRNQDFVDQDLVSVRSRSLSREPASRTPLREVAIQTFAGPQVLRTVSPSSSPSYGLGLFGMSPMSSSRCTSPGQDTAHQTDRFADVRRSPLGGPFSHDEFTGQVVEPTRSLGHDIMIQASPLAPVASSAWGPSISRHTSAAPVTEVYPCGHLPEVLQTRDIPPSPPPLSPPPRSPALCPCLASHGWAPVVVEQKVGIGGKLAQLLMLRKQQGLIPEHPNMEDKGTSEGPYVGPDGEQDYGHRGFSHAEHYSGEGDHTETCAVLGSASFVADGSTVPGAGRRSSIETTSK</sequence>
<evidence type="ECO:0000256" key="1">
    <source>
        <dbReference type="SAM" id="MobiDB-lite"/>
    </source>
</evidence>
<organism evidence="2 3">
    <name type="scientific">Rhipicephalus microplus</name>
    <name type="common">Cattle tick</name>
    <name type="synonym">Boophilus microplus</name>
    <dbReference type="NCBI Taxonomy" id="6941"/>
    <lineage>
        <taxon>Eukaryota</taxon>
        <taxon>Metazoa</taxon>
        <taxon>Ecdysozoa</taxon>
        <taxon>Arthropoda</taxon>
        <taxon>Chelicerata</taxon>
        <taxon>Arachnida</taxon>
        <taxon>Acari</taxon>
        <taxon>Parasitiformes</taxon>
        <taxon>Ixodida</taxon>
        <taxon>Ixodoidea</taxon>
        <taxon>Ixodidae</taxon>
        <taxon>Rhipicephalinae</taxon>
        <taxon>Rhipicephalus</taxon>
        <taxon>Boophilus</taxon>
    </lineage>
</organism>
<proteinExistence type="predicted"/>
<dbReference type="VEuPathDB" id="VectorBase:LOC119168284"/>
<feature type="region of interest" description="Disordered" evidence="1">
    <location>
        <begin position="404"/>
        <end position="445"/>
    </location>
</feature>
<reference evidence="2" key="1">
    <citation type="journal article" date="2020" name="Cell">
        <title>Large-Scale Comparative Analyses of Tick Genomes Elucidate Their Genetic Diversity and Vector Capacities.</title>
        <authorList>
            <consortium name="Tick Genome and Microbiome Consortium (TIGMIC)"/>
            <person name="Jia N."/>
            <person name="Wang J."/>
            <person name="Shi W."/>
            <person name="Du L."/>
            <person name="Sun Y."/>
            <person name="Zhan W."/>
            <person name="Jiang J.F."/>
            <person name="Wang Q."/>
            <person name="Zhang B."/>
            <person name="Ji P."/>
            <person name="Bell-Sakyi L."/>
            <person name="Cui X.M."/>
            <person name="Yuan T.T."/>
            <person name="Jiang B.G."/>
            <person name="Yang W.F."/>
            <person name="Lam T.T."/>
            <person name="Chang Q.C."/>
            <person name="Ding S.J."/>
            <person name="Wang X.J."/>
            <person name="Zhu J.G."/>
            <person name="Ruan X.D."/>
            <person name="Zhao L."/>
            <person name="Wei J.T."/>
            <person name="Ye R.Z."/>
            <person name="Que T.C."/>
            <person name="Du C.H."/>
            <person name="Zhou Y.H."/>
            <person name="Cheng J.X."/>
            <person name="Dai P.F."/>
            <person name="Guo W.B."/>
            <person name="Han X.H."/>
            <person name="Huang E.J."/>
            <person name="Li L.F."/>
            <person name="Wei W."/>
            <person name="Gao Y.C."/>
            <person name="Liu J.Z."/>
            <person name="Shao H.Z."/>
            <person name="Wang X."/>
            <person name="Wang C.C."/>
            <person name="Yang T.C."/>
            <person name="Huo Q.B."/>
            <person name="Li W."/>
            <person name="Chen H.Y."/>
            <person name="Chen S.E."/>
            <person name="Zhou L.G."/>
            <person name="Ni X.B."/>
            <person name="Tian J.H."/>
            <person name="Sheng Y."/>
            <person name="Liu T."/>
            <person name="Pan Y.S."/>
            <person name="Xia L.Y."/>
            <person name="Li J."/>
            <person name="Zhao F."/>
            <person name="Cao W.C."/>
        </authorList>
    </citation>
    <scope>NUCLEOTIDE SEQUENCE</scope>
    <source>
        <strain evidence="2">Rmic-2018</strain>
    </source>
</reference>
<keyword evidence="3" id="KW-1185">Reference proteome</keyword>
<accession>A0A9J6DZJ0</accession>
<dbReference type="AlphaFoldDB" id="A0A9J6DZJ0"/>
<feature type="region of interest" description="Disordered" evidence="1">
    <location>
        <begin position="458"/>
        <end position="478"/>
    </location>
</feature>
<evidence type="ECO:0000313" key="3">
    <source>
        <dbReference type="Proteomes" id="UP000821866"/>
    </source>
</evidence>
<protein>
    <submittedName>
        <fullName evidence="2">Uncharacterized protein</fullName>
    </submittedName>
</protein>
<evidence type="ECO:0000313" key="2">
    <source>
        <dbReference type="EMBL" id="KAH8027659.1"/>
    </source>
</evidence>
<reference evidence="2" key="2">
    <citation type="submission" date="2021-09" db="EMBL/GenBank/DDBJ databases">
        <authorList>
            <person name="Jia N."/>
            <person name="Wang J."/>
            <person name="Shi W."/>
            <person name="Du L."/>
            <person name="Sun Y."/>
            <person name="Zhan W."/>
            <person name="Jiang J."/>
            <person name="Wang Q."/>
            <person name="Zhang B."/>
            <person name="Ji P."/>
            <person name="Sakyi L.B."/>
            <person name="Cui X."/>
            <person name="Yuan T."/>
            <person name="Jiang B."/>
            <person name="Yang W."/>
            <person name="Lam T.T.-Y."/>
            <person name="Chang Q."/>
            <person name="Ding S."/>
            <person name="Wang X."/>
            <person name="Zhu J."/>
            <person name="Ruan X."/>
            <person name="Zhao L."/>
            <person name="Wei J."/>
            <person name="Que T."/>
            <person name="Du C."/>
            <person name="Cheng J."/>
            <person name="Dai P."/>
            <person name="Han X."/>
            <person name="Huang E."/>
            <person name="Gao Y."/>
            <person name="Liu J."/>
            <person name="Shao H."/>
            <person name="Ye R."/>
            <person name="Li L."/>
            <person name="Wei W."/>
            <person name="Wang X."/>
            <person name="Wang C."/>
            <person name="Huo Q."/>
            <person name="Li W."/>
            <person name="Guo W."/>
            <person name="Chen H."/>
            <person name="Chen S."/>
            <person name="Zhou L."/>
            <person name="Zhou L."/>
            <person name="Ni X."/>
            <person name="Tian J."/>
            <person name="Zhou Y."/>
            <person name="Sheng Y."/>
            <person name="Liu T."/>
            <person name="Pan Y."/>
            <person name="Xia L."/>
            <person name="Li J."/>
            <person name="Zhao F."/>
            <person name="Cao W."/>
        </authorList>
    </citation>
    <scope>NUCLEOTIDE SEQUENCE</scope>
    <source>
        <strain evidence="2">Rmic-2018</strain>
        <tissue evidence="2">Larvae</tissue>
    </source>
</reference>
<name>A0A9J6DZJ0_RHIMP</name>